<dbReference type="GO" id="GO:0016020">
    <property type="term" value="C:membrane"/>
    <property type="evidence" value="ECO:0007669"/>
    <property type="project" value="UniProtKB-SubCell"/>
</dbReference>
<proteinExistence type="predicted"/>
<evidence type="ECO:0000256" key="1">
    <source>
        <dbReference type="ARBA" id="ARBA00004606"/>
    </source>
</evidence>
<evidence type="ECO:0008006" key="9">
    <source>
        <dbReference type="Google" id="ProtNLM"/>
    </source>
</evidence>
<name>S8CD74_9LAMI</name>
<keyword evidence="4 6" id="KW-0472">Membrane</keyword>
<keyword evidence="2" id="KW-0328">Glycosyltransferase</keyword>
<sequence>SRLVYSLFFGSGVLVGITLCYFIGDKYCAGAISTFRVGNSSSAAANATAPPPHPRRHRVGLKEYLRPPEVFHDMTEEELMWRASMRAGIGTYPFDRRPKVAFMFLAKKGLPLAPLWELFFRGNEGSFSIYVHSPPPSSSLPEWHAPPESVFHGRTIPSKAVEWGRYSMVEAERRLLANALLDLSNQRFVLLSESCIPIYNFTTVYEYLVGSAESFVESYDEDGPVGRGRYNRRMRPHVTVEQWRKGAQWFEMDRGLAVEVVADRLYCNLFRRFCRPSCYSDEHYLPTFVTAKFARNNSNRTLTWVDWSRGGPHPLRFLRSDVSPELVKRLRTGSRCVYNGRSTNVCHLFARKFTLGALDRLLRFAPSLMYF</sequence>
<organism evidence="7 8">
    <name type="scientific">Genlisea aurea</name>
    <dbReference type="NCBI Taxonomy" id="192259"/>
    <lineage>
        <taxon>Eukaryota</taxon>
        <taxon>Viridiplantae</taxon>
        <taxon>Streptophyta</taxon>
        <taxon>Embryophyta</taxon>
        <taxon>Tracheophyta</taxon>
        <taxon>Spermatophyta</taxon>
        <taxon>Magnoliopsida</taxon>
        <taxon>eudicotyledons</taxon>
        <taxon>Gunneridae</taxon>
        <taxon>Pentapetalae</taxon>
        <taxon>asterids</taxon>
        <taxon>lamiids</taxon>
        <taxon>Lamiales</taxon>
        <taxon>Lentibulariaceae</taxon>
        <taxon>Genlisea</taxon>
    </lineage>
</organism>
<accession>S8CD74</accession>
<dbReference type="InterPro" id="IPR003406">
    <property type="entry name" value="Glyco_trans_14"/>
</dbReference>
<evidence type="ECO:0000256" key="6">
    <source>
        <dbReference type="SAM" id="Phobius"/>
    </source>
</evidence>
<evidence type="ECO:0000256" key="5">
    <source>
        <dbReference type="ARBA" id="ARBA00023180"/>
    </source>
</evidence>
<evidence type="ECO:0000313" key="7">
    <source>
        <dbReference type="EMBL" id="EPS62381.1"/>
    </source>
</evidence>
<dbReference type="AlphaFoldDB" id="S8CD74"/>
<protein>
    <recommendedName>
        <fullName evidence="9">Core-2/I-branching beta-1,6-N-acetylglucosaminyltransferase family protein</fullName>
    </recommendedName>
</protein>
<dbReference type="InterPro" id="IPR044174">
    <property type="entry name" value="BC10-like"/>
</dbReference>
<dbReference type="Pfam" id="PF02485">
    <property type="entry name" value="Branch"/>
    <property type="match status" value="1"/>
</dbReference>
<evidence type="ECO:0000256" key="3">
    <source>
        <dbReference type="ARBA" id="ARBA00022679"/>
    </source>
</evidence>
<keyword evidence="6" id="KW-1133">Transmembrane helix</keyword>
<feature type="transmembrane region" description="Helical" evidence="6">
    <location>
        <begin position="7"/>
        <end position="24"/>
    </location>
</feature>
<evidence type="ECO:0000256" key="4">
    <source>
        <dbReference type="ARBA" id="ARBA00023136"/>
    </source>
</evidence>
<keyword evidence="6" id="KW-0812">Transmembrane</keyword>
<gene>
    <name evidence="7" type="ORF">M569_12413</name>
</gene>
<keyword evidence="8" id="KW-1185">Reference proteome</keyword>
<reference evidence="7 8" key="1">
    <citation type="journal article" date="2013" name="BMC Genomics">
        <title>The miniature genome of a carnivorous plant Genlisea aurea contains a low number of genes and short non-coding sequences.</title>
        <authorList>
            <person name="Leushkin E.V."/>
            <person name="Sutormin R.A."/>
            <person name="Nabieva E.R."/>
            <person name="Penin A.A."/>
            <person name="Kondrashov A.S."/>
            <person name="Logacheva M.D."/>
        </authorList>
    </citation>
    <scope>NUCLEOTIDE SEQUENCE [LARGE SCALE GENOMIC DNA]</scope>
</reference>
<dbReference type="PANTHER" id="PTHR31042">
    <property type="entry name" value="CORE-2/I-BRANCHING BETA-1,6-N-ACETYLGLUCOSAMINYLTRANSFERASE FAMILY PROTEIN-RELATED"/>
    <property type="match status" value="1"/>
</dbReference>
<comment type="subcellular location">
    <subcellularLocation>
        <location evidence="1">Membrane</location>
        <topology evidence="1">Single-pass type II membrane protein</topology>
    </subcellularLocation>
</comment>
<dbReference type="OrthoDB" id="191334at2759"/>
<keyword evidence="3" id="KW-0808">Transferase</keyword>
<comment type="caution">
    <text evidence="7">The sequence shown here is derived from an EMBL/GenBank/DDBJ whole genome shotgun (WGS) entry which is preliminary data.</text>
</comment>
<feature type="non-terminal residue" evidence="7">
    <location>
        <position position="1"/>
    </location>
</feature>
<dbReference type="GO" id="GO:0016757">
    <property type="term" value="F:glycosyltransferase activity"/>
    <property type="evidence" value="ECO:0007669"/>
    <property type="project" value="UniProtKB-KW"/>
</dbReference>
<evidence type="ECO:0000313" key="8">
    <source>
        <dbReference type="Proteomes" id="UP000015453"/>
    </source>
</evidence>
<keyword evidence="5" id="KW-0325">Glycoprotein</keyword>
<dbReference type="EMBL" id="AUSU01006183">
    <property type="protein sequence ID" value="EPS62381.1"/>
    <property type="molecule type" value="Genomic_DNA"/>
</dbReference>
<evidence type="ECO:0000256" key="2">
    <source>
        <dbReference type="ARBA" id="ARBA00022676"/>
    </source>
</evidence>
<dbReference type="Proteomes" id="UP000015453">
    <property type="component" value="Unassembled WGS sequence"/>
</dbReference>
<dbReference type="PANTHER" id="PTHR31042:SF111">
    <property type="entry name" value="CORE-2_I-BRANCHING BETA-1,6-N-ACETYLGLUCOSAMINYLTRANSFERASE FAMILY PROTEIN"/>
    <property type="match status" value="1"/>
</dbReference>